<evidence type="ECO:0000259" key="2">
    <source>
        <dbReference type="Pfam" id="PF07859"/>
    </source>
</evidence>
<dbReference type="Gene3D" id="3.40.50.1820">
    <property type="entry name" value="alpha/beta hydrolase"/>
    <property type="match status" value="1"/>
</dbReference>
<evidence type="ECO:0000313" key="3">
    <source>
        <dbReference type="EMBL" id="EOA88237.1"/>
    </source>
</evidence>
<dbReference type="InterPro" id="IPR029058">
    <property type="entry name" value="AB_hydrolase_fold"/>
</dbReference>
<protein>
    <recommendedName>
        <fullName evidence="2">Alpha/beta hydrolase fold-3 domain-containing protein</fullName>
    </recommendedName>
</protein>
<organism evidence="3 4">
    <name type="scientific">Exserohilum turcicum (strain 28A)</name>
    <name type="common">Northern leaf blight fungus</name>
    <name type="synonym">Setosphaeria turcica</name>
    <dbReference type="NCBI Taxonomy" id="671987"/>
    <lineage>
        <taxon>Eukaryota</taxon>
        <taxon>Fungi</taxon>
        <taxon>Dikarya</taxon>
        <taxon>Ascomycota</taxon>
        <taxon>Pezizomycotina</taxon>
        <taxon>Dothideomycetes</taxon>
        <taxon>Pleosporomycetidae</taxon>
        <taxon>Pleosporales</taxon>
        <taxon>Pleosporineae</taxon>
        <taxon>Pleosporaceae</taxon>
        <taxon>Exserohilum</taxon>
    </lineage>
</organism>
<evidence type="ECO:0000313" key="4">
    <source>
        <dbReference type="Proteomes" id="UP000016935"/>
    </source>
</evidence>
<dbReference type="GO" id="GO:0016787">
    <property type="term" value="F:hydrolase activity"/>
    <property type="evidence" value="ECO:0007669"/>
    <property type="project" value="InterPro"/>
</dbReference>
<keyword evidence="4" id="KW-1185">Reference proteome</keyword>
<dbReference type="EMBL" id="KB908548">
    <property type="protein sequence ID" value="EOA88237.1"/>
    <property type="molecule type" value="Genomic_DNA"/>
</dbReference>
<feature type="region of interest" description="Disordered" evidence="1">
    <location>
        <begin position="172"/>
        <end position="196"/>
    </location>
</feature>
<dbReference type="eggNOG" id="ENOG502ST7S">
    <property type="taxonomic scope" value="Eukaryota"/>
</dbReference>
<dbReference type="Pfam" id="PF07859">
    <property type="entry name" value="Abhydrolase_3"/>
    <property type="match status" value="1"/>
</dbReference>
<proteinExistence type="predicted"/>
<dbReference type="AlphaFoldDB" id="R0KJR4"/>
<feature type="non-terminal residue" evidence="3">
    <location>
        <position position="1"/>
    </location>
</feature>
<dbReference type="GeneID" id="19395270"/>
<reference evidence="3 4" key="1">
    <citation type="journal article" date="2012" name="PLoS Pathog.">
        <title>Diverse lifestyles and strategies of plant pathogenesis encoded in the genomes of eighteen Dothideomycetes fungi.</title>
        <authorList>
            <person name="Ohm R.A."/>
            <person name="Feau N."/>
            <person name="Henrissat B."/>
            <person name="Schoch C.L."/>
            <person name="Horwitz B.A."/>
            <person name="Barry K.W."/>
            <person name="Condon B.J."/>
            <person name="Copeland A.C."/>
            <person name="Dhillon B."/>
            <person name="Glaser F."/>
            <person name="Hesse C.N."/>
            <person name="Kosti I."/>
            <person name="LaButti K."/>
            <person name="Lindquist E.A."/>
            <person name="Lucas S."/>
            <person name="Salamov A.A."/>
            <person name="Bradshaw R.E."/>
            <person name="Ciuffetti L."/>
            <person name="Hamelin R.C."/>
            <person name="Kema G.H.J."/>
            <person name="Lawrence C."/>
            <person name="Scott J.A."/>
            <person name="Spatafora J.W."/>
            <person name="Turgeon B.G."/>
            <person name="de Wit P.J.G.M."/>
            <person name="Zhong S."/>
            <person name="Goodwin S.B."/>
            <person name="Grigoriev I.V."/>
        </authorList>
    </citation>
    <scope>NUCLEOTIDE SEQUENCE [LARGE SCALE GENOMIC DNA]</scope>
    <source>
        <strain evidence="4">28A</strain>
    </source>
</reference>
<dbReference type="InterPro" id="IPR013094">
    <property type="entry name" value="AB_hydrolase_3"/>
</dbReference>
<evidence type="ECO:0000256" key="1">
    <source>
        <dbReference type="SAM" id="MobiDB-lite"/>
    </source>
</evidence>
<dbReference type="HOGENOM" id="CLU_057635_0_0_1"/>
<gene>
    <name evidence="3" type="ORF">SETTUDRAFT_108006</name>
</gene>
<dbReference type="RefSeq" id="XP_008024276.1">
    <property type="nucleotide sequence ID" value="XM_008026085.1"/>
</dbReference>
<dbReference type="Proteomes" id="UP000016935">
    <property type="component" value="Unassembled WGS sequence"/>
</dbReference>
<feature type="domain" description="Alpha/beta hydrolase fold-3" evidence="2">
    <location>
        <begin position="25"/>
        <end position="226"/>
    </location>
</feature>
<sequence>SIFHAAKPSAPVLLYLPPGPVLPQSTDDELRVITTLAAASATTLVRINYRASSTHQYPTPCHDVLVAYDWVRDNLLVDGFNRPHLARLAVCGELIGGSLATMLALTECRKGESRIGAAAVNNPLVDWVFPDDLPVVMPEDLPEPLFGDETAFPADADLADSLALRESIAHVLQSEQKPPKKRSPKNPPPTSWQMHGDNTVIPALTLSGERDVLFKRPEDYFDRFASPIHFFRSPHAQLVYPPSDHVFASQQPDALLDMEAQLALHHYATFDENAKLEPPFPVLSRCRAYARGYPPAGTNLTMPVWNITTGLQSPLSDSALELARMIRRTIARHTMKTHTGRSRWHDDAEKKQYEELAHGRVQVNSHPGLGLWTEQSDAPESQSRLQHVGAWIKQRLDPAFV</sequence>
<dbReference type="SUPFAM" id="SSF53474">
    <property type="entry name" value="alpha/beta-Hydrolases"/>
    <property type="match status" value="1"/>
</dbReference>
<name>R0KJR4_EXST2</name>
<dbReference type="STRING" id="671987.R0KJR4"/>
<accession>R0KJR4</accession>
<dbReference type="OrthoDB" id="5396420at2759"/>
<reference evidence="3 4" key="2">
    <citation type="journal article" date="2013" name="PLoS Genet.">
        <title>Comparative genome structure, secondary metabolite, and effector coding capacity across Cochliobolus pathogens.</title>
        <authorList>
            <person name="Condon B.J."/>
            <person name="Leng Y."/>
            <person name="Wu D."/>
            <person name="Bushley K.E."/>
            <person name="Ohm R.A."/>
            <person name="Otillar R."/>
            <person name="Martin J."/>
            <person name="Schackwitz W."/>
            <person name="Grimwood J."/>
            <person name="MohdZainudin N."/>
            <person name="Xue C."/>
            <person name="Wang R."/>
            <person name="Manning V.A."/>
            <person name="Dhillon B."/>
            <person name="Tu Z.J."/>
            <person name="Steffenson B.J."/>
            <person name="Salamov A."/>
            <person name="Sun H."/>
            <person name="Lowry S."/>
            <person name="LaButti K."/>
            <person name="Han J."/>
            <person name="Copeland A."/>
            <person name="Lindquist E."/>
            <person name="Barry K."/>
            <person name="Schmutz J."/>
            <person name="Baker S.E."/>
            <person name="Ciuffetti L.M."/>
            <person name="Grigoriev I.V."/>
            <person name="Zhong S."/>
            <person name="Turgeon B.G."/>
        </authorList>
    </citation>
    <scope>NUCLEOTIDE SEQUENCE [LARGE SCALE GENOMIC DNA]</scope>
    <source>
        <strain evidence="4">28A</strain>
    </source>
</reference>